<proteinExistence type="predicted"/>
<feature type="transmembrane region" description="Helical" evidence="1">
    <location>
        <begin position="181"/>
        <end position="201"/>
    </location>
</feature>
<comment type="caution">
    <text evidence="2">The sequence shown here is derived from an EMBL/GenBank/DDBJ whole genome shotgun (WGS) entry which is preliminary data.</text>
</comment>
<protein>
    <recommendedName>
        <fullName evidence="4">DUF624 domain-containing protein</fullName>
    </recommendedName>
</protein>
<keyword evidence="1" id="KW-0472">Membrane</keyword>
<dbReference type="EMBL" id="AEPW01000106">
    <property type="protein sequence ID" value="EFU75430.1"/>
    <property type="molecule type" value="Genomic_DNA"/>
</dbReference>
<reference evidence="2 3" key="1">
    <citation type="submission" date="2010-12" db="EMBL/GenBank/DDBJ databases">
        <authorList>
            <person name="Muzny D."/>
            <person name="Qin X."/>
            <person name="Deng J."/>
            <person name="Jiang H."/>
            <person name="Liu Y."/>
            <person name="Qu J."/>
            <person name="Song X.-Z."/>
            <person name="Zhang L."/>
            <person name="Thornton R."/>
            <person name="Coyle M."/>
            <person name="Francisco L."/>
            <person name="Jackson L."/>
            <person name="Javaid M."/>
            <person name="Korchina V."/>
            <person name="Kovar C."/>
            <person name="Mata R."/>
            <person name="Mathew T."/>
            <person name="Ngo R."/>
            <person name="Nguyen L."/>
            <person name="Nguyen N."/>
            <person name="Okwuonu G."/>
            <person name="Ongeri F."/>
            <person name="Pham C."/>
            <person name="Simmons D."/>
            <person name="Wilczek-Boney K."/>
            <person name="Hale W."/>
            <person name="Jakkamsetti A."/>
            <person name="Pham P."/>
            <person name="Ruth R."/>
            <person name="San Lucas F."/>
            <person name="Warren J."/>
            <person name="Zhang J."/>
            <person name="Zhao Z."/>
            <person name="Zhou C."/>
            <person name="Zhu D."/>
            <person name="Lee S."/>
            <person name="Bess C."/>
            <person name="Blankenburg K."/>
            <person name="Forbes L."/>
            <person name="Fu Q."/>
            <person name="Gubbala S."/>
            <person name="Hirani K."/>
            <person name="Jayaseelan J.C."/>
            <person name="Lara F."/>
            <person name="Munidasa M."/>
            <person name="Palculict T."/>
            <person name="Patil S."/>
            <person name="Pu L.-L."/>
            <person name="Saada N."/>
            <person name="Tang L."/>
            <person name="Weissenberger G."/>
            <person name="Zhu Y."/>
            <person name="Hemphill L."/>
            <person name="Shang Y."/>
            <person name="Youmans B."/>
            <person name="Ayvaz T."/>
            <person name="Ross M."/>
            <person name="Santibanez J."/>
            <person name="Aqrawi P."/>
            <person name="Gross S."/>
            <person name="Joshi V."/>
            <person name="Fowler G."/>
            <person name="Nazareth L."/>
            <person name="Reid J."/>
            <person name="Worley K."/>
            <person name="Petrosino J."/>
            <person name="Highlander S."/>
            <person name="Gibbs R."/>
        </authorList>
    </citation>
    <scope>NUCLEOTIDE SEQUENCE [LARGE SCALE GENOMIC DNA]</scope>
    <source>
        <strain evidence="2 3">DSM 3986</strain>
    </source>
</reference>
<dbReference type="AlphaFoldDB" id="E6LS53"/>
<evidence type="ECO:0000256" key="1">
    <source>
        <dbReference type="SAM" id="Phobius"/>
    </source>
</evidence>
<feature type="transmembrane region" description="Helical" evidence="1">
    <location>
        <begin position="111"/>
        <end position="139"/>
    </location>
</feature>
<gene>
    <name evidence="2" type="ORF">HMPREF0381_2788</name>
</gene>
<keyword evidence="1" id="KW-0812">Transmembrane</keyword>
<evidence type="ECO:0000313" key="3">
    <source>
        <dbReference type="Proteomes" id="UP000003434"/>
    </source>
</evidence>
<evidence type="ECO:0000313" key="2">
    <source>
        <dbReference type="EMBL" id="EFU75430.1"/>
    </source>
</evidence>
<keyword evidence="1" id="KW-1133">Transmembrane helix</keyword>
<sequence>MHPQEIKPMKNLFNFENPVMNFIGKLLDCFLLNILWLLCCIPVITIGASTTALYHCAIKLSKDEPLYLFRDFFHSFKLNFIPAAKLTMIFLVIGIILGIDAYIFLHIKIPMLPWCIGMGLLVLFAICYTITLLYVFVLLSRFDNSIKNMIFNAFAVGIRFIFCTVIIAAIHFIVFYISIRWFAPLMFLGMGLIAFLSSYFLKNVLFYIEESQNKRGTPQ</sequence>
<name>E6LS53_9FIRM</name>
<dbReference type="InterPro" id="IPR006938">
    <property type="entry name" value="DUF624"/>
</dbReference>
<evidence type="ECO:0008006" key="4">
    <source>
        <dbReference type="Google" id="ProtNLM"/>
    </source>
</evidence>
<organism evidence="2 3">
    <name type="scientific">Lachnoanaerobaculum saburreum DSM 3986</name>
    <dbReference type="NCBI Taxonomy" id="887325"/>
    <lineage>
        <taxon>Bacteria</taxon>
        <taxon>Bacillati</taxon>
        <taxon>Bacillota</taxon>
        <taxon>Clostridia</taxon>
        <taxon>Lachnospirales</taxon>
        <taxon>Lachnospiraceae</taxon>
        <taxon>Lachnoanaerobaculum</taxon>
    </lineage>
</organism>
<dbReference type="HOGENOM" id="CLU_081578_2_1_9"/>
<accession>E6LS53</accession>
<feature type="transmembrane region" description="Helical" evidence="1">
    <location>
        <begin position="34"/>
        <end position="57"/>
    </location>
</feature>
<dbReference type="Pfam" id="PF04854">
    <property type="entry name" value="DUF624"/>
    <property type="match status" value="1"/>
</dbReference>
<dbReference type="Proteomes" id="UP000003434">
    <property type="component" value="Unassembled WGS sequence"/>
</dbReference>
<feature type="transmembrane region" description="Helical" evidence="1">
    <location>
        <begin position="78"/>
        <end position="105"/>
    </location>
</feature>
<feature type="transmembrane region" description="Helical" evidence="1">
    <location>
        <begin position="151"/>
        <end position="175"/>
    </location>
</feature>
<dbReference type="eggNOG" id="COG5578">
    <property type="taxonomic scope" value="Bacteria"/>
</dbReference>